<organism evidence="1">
    <name type="scientific">Salmonella enterica</name>
    <name type="common">Salmonella choleraesuis</name>
    <dbReference type="NCBI Taxonomy" id="28901"/>
    <lineage>
        <taxon>Bacteria</taxon>
        <taxon>Pseudomonadati</taxon>
        <taxon>Pseudomonadota</taxon>
        <taxon>Gammaproteobacteria</taxon>
        <taxon>Enterobacterales</taxon>
        <taxon>Enterobacteriaceae</taxon>
        <taxon>Salmonella</taxon>
    </lineage>
</organism>
<sequence>MKKFMALIIATTIVSGCAPGLPGDPVYDKKISDAKRSDAEFEQAVKNIDLNAADVGSEPKNYKKLIEDAIRENLKDPDSAKFYDFTPPRKEVMVENKKFVYGYSSCVFVNAKNSYGGYTGKKLYWTFIRDNKVLRIQDTNSDFGNLIFIGRNINCN</sequence>
<accession>A0A742KYW2</accession>
<proteinExistence type="predicted"/>
<dbReference type="EMBL" id="DAAUNA010000010">
    <property type="protein sequence ID" value="HAF1404966.1"/>
    <property type="molecule type" value="Genomic_DNA"/>
</dbReference>
<comment type="caution">
    <text evidence="1">The sequence shown here is derived from an EMBL/GenBank/DDBJ whole genome shotgun (WGS) entry which is preliminary data.</text>
</comment>
<reference evidence="1" key="1">
    <citation type="journal article" date="2018" name="Genome Biol.">
        <title>SKESA: strategic k-mer extension for scrupulous assemblies.</title>
        <authorList>
            <person name="Souvorov A."/>
            <person name="Agarwala R."/>
            <person name="Lipman D.J."/>
        </authorList>
    </citation>
    <scope>NUCLEOTIDE SEQUENCE</scope>
    <source>
        <strain evidence="1">MA.CK_93/00017804</strain>
    </source>
</reference>
<dbReference type="PROSITE" id="PS51257">
    <property type="entry name" value="PROKAR_LIPOPROTEIN"/>
    <property type="match status" value="1"/>
</dbReference>
<name>A0A742KYW2_SALER</name>
<dbReference type="AlphaFoldDB" id="A0A742KYW2"/>
<reference evidence="1" key="2">
    <citation type="submission" date="2020-02" db="EMBL/GenBank/DDBJ databases">
        <authorList>
            <consortium name="NCBI Pathogen Detection Project"/>
        </authorList>
    </citation>
    <scope>NUCLEOTIDE SEQUENCE</scope>
    <source>
        <strain evidence="1">MA.CK_93/00017804</strain>
    </source>
</reference>
<evidence type="ECO:0000313" key="1">
    <source>
        <dbReference type="EMBL" id="HAF1404966.1"/>
    </source>
</evidence>
<evidence type="ECO:0008006" key="2">
    <source>
        <dbReference type="Google" id="ProtNLM"/>
    </source>
</evidence>
<gene>
    <name evidence="1" type="ORF">G8M00_003545</name>
</gene>
<protein>
    <recommendedName>
        <fullName evidence="2">Lipoprotein</fullName>
    </recommendedName>
</protein>